<feature type="coiled-coil region" evidence="1">
    <location>
        <begin position="314"/>
        <end position="344"/>
    </location>
</feature>
<evidence type="ECO:0000313" key="3">
    <source>
        <dbReference type="Proteomes" id="UP000722121"/>
    </source>
</evidence>
<name>A0ABS3AV62_9BACT</name>
<dbReference type="EMBL" id="JAFITR010000160">
    <property type="protein sequence ID" value="MBN4067478.1"/>
    <property type="molecule type" value="Genomic_DNA"/>
</dbReference>
<protein>
    <recommendedName>
        <fullName evidence="4">PX domain-containing protein</fullName>
    </recommendedName>
</protein>
<organism evidence="2 3">
    <name type="scientific">Simkania negevensis</name>
    <dbReference type="NCBI Taxonomy" id="83561"/>
    <lineage>
        <taxon>Bacteria</taxon>
        <taxon>Pseudomonadati</taxon>
        <taxon>Chlamydiota</taxon>
        <taxon>Chlamydiia</taxon>
        <taxon>Parachlamydiales</taxon>
        <taxon>Simkaniaceae</taxon>
        <taxon>Simkania</taxon>
    </lineage>
</organism>
<evidence type="ECO:0000313" key="2">
    <source>
        <dbReference type="EMBL" id="MBN4067478.1"/>
    </source>
</evidence>
<keyword evidence="1" id="KW-0175">Coiled coil</keyword>
<dbReference type="Proteomes" id="UP000722121">
    <property type="component" value="Unassembled WGS sequence"/>
</dbReference>
<evidence type="ECO:0000256" key="1">
    <source>
        <dbReference type="SAM" id="Coils"/>
    </source>
</evidence>
<reference evidence="2 3" key="1">
    <citation type="submission" date="2021-02" db="EMBL/GenBank/DDBJ databases">
        <title>Activity-based single-cell genomes from oceanic crustal fluid captures similar information to metagenomic and metatranscriptomic surveys with orders of magnitude less sampling.</title>
        <authorList>
            <person name="D'Angelo T.S."/>
            <person name="Orcutt B.N."/>
        </authorList>
    </citation>
    <scope>NUCLEOTIDE SEQUENCE [LARGE SCALE GENOMIC DNA]</scope>
    <source>
        <strain evidence="2">AH-315-G07</strain>
    </source>
</reference>
<sequence length="402" mass="45888">MDLGRLSDSFKELESAHAAKESHHYYVDREGTLRKKGLFERFTLLFKGHPDEDARYREIAAELFTKLQSQYQSENSSSREGPKSFLSRQVTYEDLDKEQVGRILRVTDDVLDSKERPTDLVPKFYEQFRDVLSVRHQEQVRVTEFLNENPSVQSFSGLKNAKARLTFLQETSQLLTPSMGSDKDKKDVQERCNLSDKQMETLQKKFDGLEGAIIKLRVQIAVEESSWTLLNGDLEKTRTAYDEVEDLLKDKTNSRTLGRIAVFLQERIALSESDRALKSGDLKKMKKACEEVALALGVVDGNGKNLLVDKKKGIDEKKQINGRLNAVNEQLRQKMAEIESDEALKSGDLEKMKTVFVEVGFFLTKISASKDMSWNPLWTYSRELRLKISELEKGSSANPKVS</sequence>
<feature type="coiled-coil region" evidence="1">
    <location>
        <begin position="185"/>
        <end position="254"/>
    </location>
</feature>
<evidence type="ECO:0008006" key="4">
    <source>
        <dbReference type="Google" id="ProtNLM"/>
    </source>
</evidence>
<comment type="caution">
    <text evidence="2">The sequence shown here is derived from an EMBL/GenBank/DDBJ whole genome shotgun (WGS) entry which is preliminary data.</text>
</comment>
<accession>A0ABS3AV62</accession>
<gene>
    <name evidence="2" type="ORF">JYU14_05280</name>
</gene>
<keyword evidence="3" id="KW-1185">Reference proteome</keyword>
<proteinExistence type="predicted"/>